<feature type="compositionally biased region" description="Basic and acidic residues" evidence="1">
    <location>
        <begin position="20"/>
        <end position="33"/>
    </location>
</feature>
<gene>
    <name evidence="2" type="ORF">FE784_00680</name>
</gene>
<keyword evidence="3" id="KW-1185">Reference proteome</keyword>
<evidence type="ECO:0000313" key="3">
    <source>
        <dbReference type="Proteomes" id="UP000307943"/>
    </source>
</evidence>
<dbReference type="OrthoDB" id="9883881at2"/>
<name>A0A5C4THI8_9BACL</name>
<accession>A0A5C4THI8</accession>
<protein>
    <submittedName>
        <fullName evidence="2">Uncharacterized protein</fullName>
    </submittedName>
</protein>
<reference evidence="2 3" key="1">
    <citation type="submission" date="2019-05" db="EMBL/GenBank/DDBJ databases">
        <title>We sequenced the genome of Paenibacillus hemerocallicola KCTC 33185 for further insight into its adaptation and study the phylogeny of Paenibacillus.</title>
        <authorList>
            <person name="Narsing Rao M.P."/>
        </authorList>
    </citation>
    <scope>NUCLEOTIDE SEQUENCE [LARGE SCALE GENOMIC DNA]</scope>
    <source>
        <strain evidence="2 3">KCTC 33185</strain>
    </source>
</reference>
<sequence>MSFRFDRQHLTGQQQAIAAQRDRADAEAKKKSAETQISKVELLKNFIGQNQVFDLVITKHEHEGSLYGNHYSEVVNIHNDEIVVPGIGFKGSIMEKLITTIAPNNAKISFFDSDGIEIKLSIIKRAVKAP</sequence>
<organism evidence="2 3">
    <name type="scientific">Paenibacillus hemerocallicola</name>
    <dbReference type="NCBI Taxonomy" id="1172614"/>
    <lineage>
        <taxon>Bacteria</taxon>
        <taxon>Bacillati</taxon>
        <taxon>Bacillota</taxon>
        <taxon>Bacilli</taxon>
        <taxon>Bacillales</taxon>
        <taxon>Paenibacillaceae</taxon>
        <taxon>Paenibacillus</taxon>
    </lineage>
</organism>
<dbReference type="Proteomes" id="UP000307943">
    <property type="component" value="Unassembled WGS sequence"/>
</dbReference>
<evidence type="ECO:0000313" key="2">
    <source>
        <dbReference type="EMBL" id="TNJ68212.1"/>
    </source>
</evidence>
<proteinExistence type="predicted"/>
<dbReference type="AlphaFoldDB" id="A0A5C4THI8"/>
<evidence type="ECO:0000256" key="1">
    <source>
        <dbReference type="SAM" id="MobiDB-lite"/>
    </source>
</evidence>
<comment type="caution">
    <text evidence="2">The sequence shown here is derived from an EMBL/GenBank/DDBJ whole genome shotgun (WGS) entry which is preliminary data.</text>
</comment>
<dbReference type="RefSeq" id="WP_139600189.1">
    <property type="nucleotide sequence ID" value="NZ_VDCQ01000001.1"/>
</dbReference>
<dbReference type="EMBL" id="VDCQ01000001">
    <property type="protein sequence ID" value="TNJ68212.1"/>
    <property type="molecule type" value="Genomic_DNA"/>
</dbReference>
<feature type="region of interest" description="Disordered" evidence="1">
    <location>
        <begin position="1"/>
        <end position="33"/>
    </location>
</feature>